<dbReference type="GO" id="GO:0046983">
    <property type="term" value="F:protein dimerization activity"/>
    <property type="evidence" value="ECO:0007669"/>
    <property type="project" value="InterPro"/>
</dbReference>
<dbReference type="OrthoDB" id="9794394at2"/>
<evidence type="ECO:0000256" key="3">
    <source>
        <dbReference type="ARBA" id="ARBA00023015"/>
    </source>
</evidence>
<dbReference type="InterPro" id="IPR036390">
    <property type="entry name" value="WH_DNA-bd_sf"/>
</dbReference>
<dbReference type="SUPFAM" id="SSF46785">
    <property type="entry name" value="Winged helix' DNA-binding domain"/>
    <property type="match status" value="1"/>
</dbReference>
<dbReference type="InterPro" id="IPR001367">
    <property type="entry name" value="Fe_dep_repressor"/>
</dbReference>
<accession>A0A2M9A540</accession>
<dbReference type="InterPro" id="IPR050536">
    <property type="entry name" value="DtxR_MntR_Metal-Reg"/>
</dbReference>
<keyword evidence="9" id="KW-1185">Reference proteome</keyword>
<dbReference type="SMART" id="SM00529">
    <property type="entry name" value="HTH_DTXR"/>
    <property type="match status" value="1"/>
</dbReference>
<evidence type="ECO:0000313" key="8">
    <source>
        <dbReference type="EMBL" id="PJJ40768.1"/>
    </source>
</evidence>
<dbReference type="Pfam" id="PF02742">
    <property type="entry name" value="Fe_dep_repr_C"/>
    <property type="match status" value="1"/>
</dbReference>
<evidence type="ECO:0000313" key="9">
    <source>
        <dbReference type="Proteomes" id="UP000231134"/>
    </source>
</evidence>
<dbReference type="Gene3D" id="1.10.60.10">
    <property type="entry name" value="Iron dependent repressor, metal binding and dimerisation domain"/>
    <property type="match status" value="1"/>
</dbReference>
<dbReference type="InterPro" id="IPR036421">
    <property type="entry name" value="Fe_dep_repressor_sf"/>
</dbReference>
<reference evidence="8 9" key="1">
    <citation type="submission" date="2017-11" db="EMBL/GenBank/DDBJ databases">
        <title>Animal gut microbial communities from fecal samples from Wisconsin, USA.</title>
        <authorList>
            <person name="Neumann A."/>
        </authorList>
    </citation>
    <scope>NUCLEOTIDE SEQUENCE [LARGE SCALE GENOMIC DNA]</scope>
    <source>
        <strain evidence="8 9">UWS3</strain>
    </source>
</reference>
<feature type="domain" description="HTH dtxR-type" evidence="7">
    <location>
        <begin position="4"/>
        <end position="65"/>
    </location>
</feature>
<dbReference type="PANTHER" id="PTHR33238">
    <property type="entry name" value="IRON (METAL) DEPENDENT REPRESSOR, DTXR FAMILY"/>
    <property type="match status" value="1"/>
</dbReference>
<dbReference type="PROSITE" id="PS50944">
    <property type="entry name" value="HTH_DTXR"/>
    <property type="match status" value="1"/>
</dbReference>
<dbReference type="Proteomes" id="UP000231134">
    <property type="component" value="Unassembled WGS sequence"/>
</dbReference>
<sequence>MKKLSQSLEDYLEAVLVLHLSKGAVRLKDIAAELRVKAPSVVRALGELKALGYVEQEPYGLVELTPSGMAAAKSVLCRHKLLRGFLEQLGVPSEIANEDACAIEHVLSSETLDRIESFVEKNVKKNSKKKESKKTT</sequence>
<evidence type="ECO:0000259" key="7">
    <source>
        <dbReference type="PROSITE" id="PS50944"/>
    </source>
</evidence>
<evidence type="ECO:0000256" key="4">
    <source>
        <dbReference type="ARBA" id="ARBA00023125"/>
    </source>
</evidence>
<gene>
    <name evidence="8" type="ORF">BGX16_0710</name>
</gene>
<organism evidence="8 9">
    <name type="scientific">Hallerella succinigenes</name>
    <dbReference type="NCBI Taxonomy" id="1896222"/>
    <lineage>
        <taxon>Bacteria</taxon>
        <taxon>Pseudomonadati</taxon>
        <taxon>Fibrobacterota</taxon>
        <taxon>Fibrobacteria</taxon>
        <taxon>Fibrobacterales</taxon>
        <taxon>Fibrobacteraceae</taxon>
        <taxon>Hallerella</taxon>
    </lineage>
</organism>
<dbReference type="Gene3D" id="1.10.10.10">
    <property type="entry name" value="Winged helix-like DNA-binding domain superfamily/Winged helix DNA-binding domain"/>
    <property type="match status" value="1"/>
</dbReference>
<dbReference type="GO" id="GO:0046914">
    <property type="term" value="F:transition metal ion binding"/>
    <property type="evidence" value="ECO:0007669"/>
    <property type="project" value="InterPro"/>
</dbReference>
<dbReference type="AlphaFoldDB" id="A0A2M9A540"/>
<evidence type="ECO:0000256" key="6">
    <source>
        <dbReference type="ARBA" id="ARBA00025185"/>
    </source>
</evidence>
<keyword evidence="5" id="KW-0804">Transcription</keyword>
<evidence type="ECO:0000256" key="2">
    <source>
        <dbReference type="ARBA" id="ARBA00022386"/>
    </source>
</evidence>
<keyword evidence="4" id="KW-0238">DNA-binding</keyword>
<comment type="similarity">
    <text evidence="1">Belongs to the DtxR/MntR family.</text>
</comment>
<dbReference type="GO" id="GO:0003700">
    <property type="term" value="F:DNA-binding transcription factor activity"/>
    <property type="evidence" value="ECO:0007669"/>
    <property type="project" value="InterPro"/>
</dbReference>
<name>A0A2M9A540_9BACT</name>
<dbReference type="InterPro" id="IPR022689">
    <property type="entry name" value="Iron_dep_repressor"/>
</dbReference>
<dbReference type="EMBL" id="PGEX01000001">
    <property type="protein sequence ID" value="PJJ40768.1"/>
    <property type="molecule type" value="Genomic_DNA"/>
</dbReference>
<comment type="caution">
    <text evidence="8">The sequence shown here is derived from an EMBL/GenBank/DDBJ whole genome shotgun (WGS) entry which is preliminary data.</text>
</comment>
<comment type="function">
    <text evidence="6">In the presence of manganese, represses expression of mntH and mntS. Up-regulates expression of mntP.</text>
</comment>
<dbReference type="RefSeq" id="WP_100424820.1">
    <property type="nucleotide sequence ID" value="NZ_PGEX01000001.1"/>
</dbReference>
<dbReference type="InterPro" id="IPR022687">
    <property type="entry name" value="HTH_DTXR"/>
</dbReference>
<dbReference type="InterPro" id="IPR036388">
    <property type="entry name" value="WH-like_DNA-bd_sf"/>
</dbReference>
<dbReference type="SUPFAM" id="SSF47979">
    <property type="entry name" value="Iron-dependent repressor protein, dimerization domain"/>
    <property type="match status" value="1"/>
</dbReference>
<proteinExistence type="inferred from homology"/>
<dbReference type="GO" id="GO:0003677">
    <property type="term" value="F:DNA binding"/>
    <property type="evidence" value="ECO:0007669"/>
    <property type="project" value="UniProtKB-KW"/>
</dbReference>
<dbReference type="PANTHER" id="PTHR33238:SF7">
    <property type="entry name" value="IRON-DEPENDENT TRANSCRIPTIONAL REGULATOR"/>
    <property type="match status" value="1"/>
</dbReference>
<protein>
    <recommendedName>
        <fullName evidence="2">Transcriptional regulator MntR</fullName>
    </recommendedName>
</protein>
<evidence type="ECO:0000256" key="5">
    <source>
        <dbReference type="ARBA" id="ARBA00023163"/>
    </source>
</evidence>
<evidence type="ECO:0000256" key="1">
    <source>
        <dbReference type="ARBA" id="ARBA00007871"/>
    </source>
</evidence>
<dbReference type="Pfam" id="PF01325">
    <property type="entry name" value="Fe_dep_repress"/>
    <property type="match status" value="1"/>
</dbReference>
<keyword evidence="3" id="KW-0805">Transcription regulation</keyword>